<keyword evidence="5" id="KW-1185">Reference proteome</keyword>
<organism evidence="4 5">
    <name type="scientific">Paractinoplanes atraurantiacus</name>
    <dbReference type="NCBI Taxonomy" id="1036182"/>
    <lineage>
        <taxon>Bacteria</taxon>
        <taxon>Bacillati</taxon>
        <taxon>Actinomycetota</taxon>
        <taxon>Actinomycetes</taxon>
        <taxon>Micromonosporales</taxon>
        <taxon>Micromonosporaceae</taxon>
        <taxon>Paractinoplanes</taxon>
    </lineage>
</organism>
<dbReference type="InterPro" id="IPR046977">
    <property type="entry name" value="RsmC/RlmG"/>
</dbReference>
<evidence type="ECO:0000259" key="3">
    <source>
        <dbReference type="Pfam" id="PF05175"/>
    </source>
</evidence>
<evidence type="ECO:0000256" key="2">
    <source>
        <dbReference type="ARBA" id="ARBA00022679"/>
    </source>
</evidence>
<dbReference type="OrthoDB" id="129465at2"/>
<evidence type="ECO:0000313" key="5">
    <source>
        <dbReference type="Proteomes" id="UP000219612"/>
    </source>
</evidence>
<reference evidence="4 5" key="1">
    <citation type="submission" date="2017-09" db="EMBL/GenBank/DDBJ databases">
        <authorList>
            <person name="Ehlers B."/>
            <person name="Leendertz F.H."/>
        </authorList>
    </citation>
    <scope>NUCLEOTIDE SEQUENCE [LARGE SCALE GENOMIC DNA]</scope>
    <source>
        <strain evidence="4 5">CGMCC 4.6857</strain>
    </source>
</reference>
<accession>A0A285I1Z3</accession>
<dbReference type="GO" id="GO:0008757">
    <property type="term" value="F:S-adenosylmethionine-dependent methyltransferase activity"/>
    <property type="evidence" value="ECO:0007669"/>
    <property type="project" value="InterPro"/>
</dbReference>
<dbReference type="Proteomes" id="UP000219612">
    <property type="component" value="Unassembled WGS sequence"/>
</dbReference>
<evidence type="ECO:0000256" key="1">
    <source>
        <dbReference type="ARBA" id="ARBA00022603"/>
    </source>
</evidence>
<sequence length="310" mass="33353">MTQTAPELDTADAALVSLGRNLEESRYTFATVTPATHERVNRRSGNARAFGFRDVFGWSRPFGPGVLPDRVVGLMDTAGVLHQDGDEWRSTVRFSMCDNGLFVHSASPDRPSSVFYGACTRVMARAVAAHIDARVWPVRRAVDIRCGIGARAIAVARRRPGAAVLAADSSDEALRFARVNAALARTPGVRHCPGDQLDDVGGTFDLIVSCPPFMIDPARRAPHHLSTAILDQAAAHLAPHGSLVLFSGAGIVGGRDQFQRAAAEHLTGTGLAWTYRELDPDVYGEELDSPGYCDAERIALVMLVATRGPR</sequence>
<feature type="domain" description="Methyltransferase small" evidence="3">
    <location>
        <begin position="128"/>
        <end position="245"/>
    </location>
</feature>
<dbReference type="CDD" id="cd02440">
    <property type="entry name" value="AdoMet_MTases"/>
    <property type="match status" value="1"/>
</dbReference>
<gene>
    <name evidence="4" type="ORF">SAMN05421748_106229</name>
</gene>
<dbReference type="InterPro" id="IPR029063">
    <property type="entry name" value="SAM-dependent_MTases_sf"/>
</dbReference>
<dbReference type="PANTHER" id="PTHR47816">
    <property type="entry name" value="RIBOSOMAL RNA SMALL SUBUNIT METHYLTRANSFERASE C"/>
    <property type="match status" value="1"/>
</dbReference>
<dbReference type="PANTHER" id="PTHR47816:SF4">
    <property type="entry name" value="RIBOSOMAL RNA SMALL SUBUNIT METHYLTRANSFERASE C"/>
    <property type="match status" value="1"/>
</dbReference>
<dbReference type="RefSeq" id="WP_097321187.1">
    <property type="nucleotide sequence ID" value="NZ_OBDY01000006.1"/>
</dbReference>
<keyword evidence="2 4" id="KW-0808">Transferase</keyword>
<proteinExistence type="predicted"/>
<dbReference type="Gene3D" id="3.40.50.150">
    <property type="entry name" value="Vaccinia Virus protein VP39"/>
    <property type="match status" value="1"/>
</dbReference>
<dbReference type="GO" id="GO:0032259">
    <property type="term" value="P:methylation"/>
    <property type="evidence" value="ECO:0007669"/>
    <property type="project" value="UniProtKB-KW"/>
</dbReference>
<evidence type="ECO:0000313" key="4">
    <source>
        <dbReference type="EMBL" id="SNY41978.1"/>
    </source>
</evidence>
<protein>
    <submittedName>
        <fullName evidence="4">Methyltransferase small domain-containing protein</fullName>
    </submittedName>
</protein>
<keyword evidence="1 4" id="KW-0489">Methyltransferase</keyword>
<dbReference type="EMBL" id="OBDY01000006">
    <property type="protein sequence ID" value="SNY41978.1"/>
    <property type="molecule type" value="Genomic_DNA"/>
</dbReference>
<name>A0A285I1Z3_9ACTN</name>
<dbReference type="InterPro" id="IPR007848">
    <property type="entry name" value="Small_mtfrase_dom"/>
</dbReference>
<dbReference type="AlphaFoldDB" id="A0A285I1Z3"/>
<dbReference type="Pfam" id="PF05175">
    <property type="entry name" value="MTS"/>
    <property type="match status" value="1"/>
</dbReference>
<dbReference type="SUPFAM" id="SSF53335">
    <property type="entry name" value="S-adenosyl-L-methionine-dependent methyltransferases"/>
    <property type="match status" value="1"/>
</dbReference>